<evidence type="ECO:0000256" key="1">
    <source>
        <dbReference type="SAM" id="MobiDB-lite"/>
    </source>
</evidence>
<sequence length="314" mass="36516">MNYIKHLTGFFDKVAKDKLLNPTHVSLYIALFQFWNINRFRNPISISRHEIMRISKISSLATYHRCLKLLDAHGYIKYEPSFNPYKGSHVFLFNFADDLKPTARNERTTASNFEQVNEQVLNKHRTSTETGSEQVSEQALVPYINNTNNTNILNDSNSLNLDEPAKKIESESFDFLKSNAQEKEKSSAKKEKESTELRTDSFSERESVEHVRHLFLNQIEKPPENFLERPLPNPTIEEVINYFREQNYPEIEANKFFNYFKSIGWLVGGKTPMTDWPAAARNWMLNAPKFVSNERTDRTKSLDTSTGKDYSEPL</sequence>
<dbReference type="OrthoDB" id="1442826at2"/>
<keyword evidence="3" id="KW-1185">Reference proteome</keyword>
<evidence type="ECO:0000313" key="2">
    <source>
        <dbReference type="EMBL" id="SDK15430.1"/>
    </source>
</evidence>
<dbReference type="EMBL" id="FNEZ01000004">
    <property type="protein sequence ID" value="SDK15430.1"/>
    <property type="molecule type" value="Genomic_DNA"/>
</dbReference>
<dbReference type="AlphaFoldDB" id="A0A1G8ZMQ4"/>
<protein>
    <submittedName>
        <fullName evidence="2">Uncharacterized protein</fullName>
    </submittedName>
</protein>
<evidence type="ECO:0000313" key="3">
    <source>
        <dbReference type="Proteomes" id="UP000199580"/>
    </source>
</evidence>
<feature type="region of interest" description="Disordered" evidence="1">
    <location>
        <begin position="294"/>
        <end position="314"/>
    </location>
</feature>
<dbReference type="Proteomes" id="UP000199580">
    <property type="component" value="Unassembled WGS sequence"/>
</dbReference>
<dbReference type="RefSeq" id="WP_091396367.1">
    <property type="nucleotide sequence ID" value="NZ_BKAI01000019.1"/>
</dbReference>
<reference evidence="2 3" key="1">
    <citation type="submission" date="2016-10" db="EMBL/GenBank/DDBJ databases">
        <authorList>
            <person name="de Groot N.N."/>
        </authorList>
    </citation>
    <scope>NUCLEOTIDE SEQUENCE [LARGE SCALE GENOMIC DNA]</scope>
    <source>
        <strain evidence="2 3">CGMCC 1.10076</strain>
    </source>
</reference>
<proteinExistence type="predicted"/>
<dbReference type="STRING" id="1128970.SAMN04487935_2634"/>
<feature type="compositionally biased region" description="Basic and acidic residues" evidence="1">
    <location>
        <begin position="180"/>
        <end position="203"/>
    </location>
</feature>
<gene>
    <name evidence="2" type="ORF">SAMN04487935_2634</name>
</gene>
<feature type="region of interest" description="Disordered" evidence="1">
    <location>
        <begin position="179"/>
        <end position="203"/>
    </location>
</feature>
<organism evidence="2 3">
    <name type="scientific">Flavobacterium noncentrifugens</name>
    <dbReference type="NCBI Taxonomy" id="1128970"/>
    <lineage>
        <taxon>Bacteria</taxon>
        <taxon>Pseudomonadati</taxon>
        <taxon>Bacteroidota</taxon>
        <taxon>Flavobacteriia</taxon>
        <taxon>Flavobacteriales</taxon>
        <taxon>Flavobacteriaceae</taxon>
        <taxon>Flavobacterium</taxon>
    </lineage>
</organism>
<name>A0A1G8ZMQ4_9FLAO</name>
<accession>A0A1G8ZMQ4</accession>